<keyword evidence="2 5" id="KW-0812">Transmembrane</keyword>
<keyword evidence="7" id="KW-1185">Reference proteome</keyword>
<dbReference type="Proteomes" id="UP000274391">
    <property type="component" value="Unassembled WGS sequence"/>
</dbReference>
<dbReference type="OrthoDB" id="92887at2"/>
<evidence type="ECO:0000256" key="4">
    <source>
        <dbReference type="ARBA" id="ARBA00023136"/>
    </source>
</evidence>
<dbReference type="InterPro" id="IPR003339">
    <property type="entry name" value="ABC/ECF_trnsptr_transmembrane"/>
</dbReference>
<feature type="transmembrane region" description="Helical" evidence="5">
    <location>
        <begin position="240"/>
        <end position="258"/>
    </location>
</feature>
<keyword evidence="4 5" id="KW-0472">Membrane</keyword>
<evidence type="ECO:0000313" key="7">
    <source>
        <dbReference type="Proteomes" id="UP000274391"/>
    </source>
</evidence>
<feature type="transmembrane region" description="Helical" evidence="5">
    <location>
        <begin position="38"/>
        <end position="57"/>
    </location>
</feature>
<name>A0A3P3VWL4_9MICO</name>
<comment type="subcellular location">
    <subcellularLocation>
        <location evidence="1">Membrane</location>
        <topology evidence="1">Multi-pass membrane protein</topology>
    </subcellularLocation>
</comment>
<dbReference type="EMBL" id="RQVS01000006">
    <property type="protein sequence ID" value="RRJ87090.1"/>
    <property type="molecule type" value="Genomic_DNA"/>
</dbReference>
<evidence type="ECO:0000256" key="3">
    <source>
        <dbReference type="ARBA" id="ARBA00022989"/>
    </source>
</evidence>
<dbReference type="GO" id="GO:0005886">
    <property type="term" value="C:plasma membrane"/>
    <property type="evidence" value="ECO:0007669"/>
    <property type="project" value="UniProtKB-ARBA"/>
</dbReference>
<dbReference type="Pfam" id="PF02361">
    <property type="entry name" value="CbiQ"/>
    <property type="match status" value="1"/>
</dbReference>
<feature type="transmembrane region" description="Helical" evidence="5">
    <location>
        <begin position="12"/>
        <end position="32"/>
    </location>
</feature>
<dbReference type="CDD" id="cd16914">
    <property type="entry name" value="EcfT"/>
    <property type="match status" value="1"/>
</dbReference>
<evidence type="ECO:0000313" key="6">
    <source>
        <dbReference type="EMBL" id="RRJ87090.1"/>
    </source>
</evidence>
<proteinExistence type="predicted"/>
<comment type="caution">
    <text evidence="6">The sequence shown here is derived from an EMBL/GenBank/DDBJ whole genome shotgun (WGS) entry which is preliminary data.</text>
</comment>
<keyword evidence="3 5" id="KW-1133">Transmembrane helix</keyword>
<organism evidence="6 7">
    <name type="scientific">Gulosibacter macacae</name>
    <dbReference type="NCBI Taxonomy" id="2488791"/>
    <lineage>
        <taxon>Bacteria</taxon>
        <taxon>Bacillati</taxon>
        <taxon>Actinomycetota</taxon>
        <taxon>Actinomycetes</taxon>
        <taxon>Micrococcales</taxon>
        <taxon>Microbacteriaceae</taxon>
        <taxon>Gulosibacter</taxon>
    </lineage>
</organism>
<evidence type="ECO:0000256" key="1">
    <source>
        <dbReference type="ARBA" id="ARBA00004141"/>
    </source>
</evidence>
<accession>A0A3P3VWL4</accession>
<evidence type="ECO:0000256" key="5">
    <source>
        <dbReference type="SAM" id="Phobius"/>
    </source>
</evidence>
<dbReference type="PANTHER" id="PTHR33514:SF13">
    <property type="entry name" value="PROTEIN ABCI12, CHLOROPLASTIC"/>
    <property type="match status" value="1"/>
</dbReference>
<dbReference type="AlphaFoldDB" id="A0A3P3VWL4"/>
<evidence type="ECO:0000256" key="2">
    <source>
        <dbReference type="ARBA" id="ARBA00022692"/>
    </source>
</evidence>
<reference evidence="6 7" key="1">
    <citation type="submission" date="2018-11" db="EMBL/GenBank/DDBJ databases">
        <title>YIM 102482-1 draft genome.</title>
        <authorList>
            <person name="Li G."/>
            <person name="Jiang Y."/>
        </authorList>
    </citation>
    <scope>NUCLEOTIDE SEQUENCE [LARGE SCALE GENOMIC DNA]</scope>
    <source>
        <strain evidence="6 7">YIM 102482-1</strain>
    </source>
</reference>
<gene>
    <name evidence="6" type="ORF">EG850_06535</name>
</gene>
<feature type="transmembrane region" description="Helical" evidence="5">
    <location>
        <begin position="118"/>
        <end position="142"/>
    </location>
</feature>
<sequence length="259" mass="27802">MAQARALGLPFLHRLHPLAKFGASTVALVAVFFVDTPFIPGAIAALAFALVLVGARLTWLQRALIVVGAPVLAAVLIVTLGIWIDPKLTVGTPTILQIGDWVFRRGALDLSAATSMRLTAIVALSLLGGATTAGSDFVRALVQQLHVPYRFGYAGLAAFRFVPRFKRELAIIRQAHRARGISFGRGPVGWVRRQLASLVPLIAAAMRHADRVALSMDARGFGYRPVRTERHQVPFRGVDAAFLIGFLVAVAAIFVVGLV</sequence>
<dbReference type="PANTHER" id="PTHR33514">
    <property type="entry name" value="PROTEIN ABCI12, CHLOROPLASTIC"/>
    <property type="match status" value="1"/>
</dbReference>
<protein>
    <submittedName>
        <fullName evidence="6">Energy-coupling factor transporter transmembrane protein EcfT</fullName>
    </submittedName>
</protein>
<feature type="transmembrane region" description="Helical" evidence="5">
    <location>
        <begin position="64"/>
        <end position="84"/>
    </location>
</feature>